<dbReference type="GO" id="GO:0045199">
    <property type="term" value="P:maintenance of epithelial cell apical/basal polarity"/>
    <property type="evidence" value="ECO:0000315"/>
    <property type="project" value="FlyBase"/>
</dbReference>
<dbReference type="GO" id="GO:0008045">
    <property type="term" value="P:motor neuron axon guidance"/>
    <property type="evidence" value="ECO:0000315"/>
    <property type="project" value="FlyBase"/>
</dbReference>
<reference evidence="1" key="1">
    <citation type="submission" date="2001-10" db="EMBL/GenBank/DDBJ databases">
        <authorList>
            <person name="Stapleton M."/>
            <person name="Brokstein P."/>
            <person name="Hong L."/>
            <person name="Agbayani A."/>
            <person name="Carlson J."/>
            <person name="Champe M."/>
            <person name="Chavez C."/>
            <person name="Dorsett V."/>
            <person name="Farfan D."/>
            <person name="Frise E."/>
            <person name="George R."/>
            <person name="Gonzalez M."/>
            <person name="Guarin H."/>
            <person name="Li P."/>
            <person name="Liao G."/>
            <person name="Miranda A."/>
            <person name="Mungall C.J."/>
            <person name="Nunoo J."/>
            <person name="Pacleb J."/>
            <person name="Paragas V."/>
            <person name="Park S."/>
            <person name="Phouanenavong S."/>
            <person name="Wan K."/>
            <person name="Yu C."/>
            <person name="Lewis S.E."/>
            <person name="Rubin G.M."/>
            <person name="Celniker S."/>
        </authorList>
    </citation>
    <scope>NUCLEOTIDE SEQUENCE</scope>
</reference>
<evidence type="ECO:0000313" key="1">
    <source>
        <dbReference type="EMBL" id="AAL28465.1"/>
    </source>
</evidence>
<dbReference type="OrthoDB" id="10055367at2759"/>
<dbReference type="FlyBase" id="FBgn0284408">
    <property type="gene designation" value="trol"/>
</dbReference>
<evidence type="ECO:0000313" key="2">
    <source>
        <dbReference type="FlyBase" id="FBgn0284408"/>
    </source>
</evidence>
<sequence length="79" mass="9739">MCDSHLSKCVCVNQYFFDFDFNSKYFIFLFPHPHDKMCIENPWFWLPNAQKINRLTARQPTLETYPQMRRSTNWLNRLF</sequence>
<gene>
    <name evidence="2" type="primary">trol</name>
    <name evidence="1" type="synonym">pcan</name>
    <name evidence="2" type="ORF">CG33950</name>
</gene>
<dbReference type="EMBL" id="AY060917">
    <property type="protein sequence ID" value="AAL28465.1"/>
    <property type="molecule type" value="mRNA"/>
</dbReference>
<dbReference type="GO" id="GO:0007415">
    <property type="term" value="P:defasciculation of motor neuron axon"/>
    <property type="evidence" value="ECO:0000315"/>
    <property type="project" value="FlyBase"/>
</dbReference>
<organism evidence="1">
    <name type="scientific">Drosophila melanogaster</name>
    <name type="common">Fruit fly</name>
    <dbReference type="NCBI Taxonomy" id="7227"/>
    <lineage>
        <taxon>Eukaryota</taxon>
        <taxon>Metazoa</taxon>
        <taxon>Ecdysozoa</taxon>
        <taxon>Arthropoda</taxon>
        <taxon>Hexapoda</taxon>
        <taxon>Insecta</taxon>
        <taxon>Pterygota</taxon>
        <taxon>Neoptera</taxon>
        <taxon>Endopterygota</taxon>
        <taxon>Diptera</taxon>
        <taxon>Brachycera</taxon>
        <taxon>Muscomorpha</taxon>
        <taxon>Ephydroidea</taxon>
        <taxon>Drosophilidae</taxon>
        <taxon>Drosophila</taxon>
        <taxon>Sophophora</taxon>
    </lineage>
</organism>
<dbReference type="GO" id="GO:2001262">
    <property type="term" value="P:positive regulation of semaphorin-plexin signaling pathway"/>
    <property type="evidence" value="ECO:0000316"/>
    <property type="project" value="FlyBase"/>
</dbReference>
<proteinExistence type="evidence at transcript level"/>
<dbReference type="GO" id="GO:0072347">
    <property type="term" value="P:response to anesthetic"/>
    <property type="evidence" value="ECO:0000315"/>
    <property type="project" value="FlyBase"/>
</dbReference>
<dbReference type="AGR" id="FB:FBgn0284408"/>
<dbReference type="AlphaFoldDB" id="Q95S84"/>
<accession>Q95S84</accession>
<name>Q95S84_DROME</name>
<protein>
    <submittedName>
        <fullName evidence="1">GM06086p</fullName>
    </submittedName>
</protein>